<reference evidence="4" key="1">
    <citation type="journal article" date="2019" name="Int. J. Syst. Evol. Microbiol.">
        <title>The Global Catalogue of Microorganisms (GCM) 10K type strain sequencing project: providing services to taxonomists for standard genome sequencing and annotation.</title>
        <authorList>
            <consortium name="The Broad Institute Genomics Platform"/>
            <consortium name="The Broad Institute Genome Sequencing Center for Infectious Disease"/>
            <person name="Wu L."/>
            <person name="Ma J."/>
        </authorList>
    </citation>
    <scope>NUCLEOTIDE SEQUENCE [LARGE SCALE GENOMIC DNA]</scope>
    <source>
        <strain evidence="4">JCM 18302</strain>
    </source>
</reference>
<evidence type="ECO:0008006" key="5">
    <source>
        <dbReference type="Google" id="ProtNLM"/>
    </source>
</evidence>
<evidence type="ECO:0000313" key="4">
    <source>
        <dbReference type="Proteomes" id="UP001500804"/>
    </source>
</evidence>
<feature type="transmembrane region" description="Helical" evidence="2">
    <location>
        <begin position="32"/>
        <end position="55"/>
    </location>
</feature>
<keyword evidence="2" id="KW-1133">Transmembrane helix</keyword>
<name>A0ABP9NIZ0_9PSEU</name>
<feature type="compositionally biased region" description="Low complexity" evidence="1">
    <location>
        <begin position="112"/>
        <end position="129"/>
    </location>
</feature>
<evidence type="ECO:0000313" key="3">
    <source>
        <dbReference type="EMBL" id="GAA5114444.1"/>
    </source>
</evidence>
<sequence length="171" mass="18133">MWVPAAVVSDVVRASPSATDPQGERLRAVVPFWWVAWLGAWVALSTALVGIPLIGVPNVGVAHLCFTLFSGLSALLFLAAAAAFTRIVLQVAARQDRHVLAPSVPDPPPPQQTRASPLRRLSRAADSAEPVPPPSPIPPAALSGARTWLLLAVTGYRPVHSRSDRGVADHR</sequence>
<keyword evidence="2" id="KW-0472">Membrane</keyword>
<dbReference type="Proteomes" id="UP001500804">
    <property type="component" value="Unassembled WGS sequence"/>
</dbReference>
<evidence type="ECO:0000256" key="1">
    <source>
        <dbReference type="SAM" id="MobiDB-lite"/>
    </source>
</evidence>
<accession>A0ABP9NIZ0</accession>
<proteinExistence type="predicted"/>
<feature type="compositionally biased region" description="Pro residues" evidence="1">
    <location>
        <begin position="130"/>
        <end position="139"/>
    </location>
</feature>
<feature type="transmembrane region" description="Helical" evidence="2">
    <location>
        <begin position="61"/>
        <end position="89"/>
    </location>
</feature>
<evidence type="ECO:0000256" key="2">
    <source>
        <dbReference type="SAM" id="Phobius"/>
    </source>
</evidence>
<gene>
    <name evidence="3" type="ORF">GCM10023320_11590</name>
</gene>
<comment type="caution">
    <text evidence="3">The sequence shown here is derived from an EMBL/GenBank/DDBJ whole genome shotgun (WGS) entry which is preliminary data.</text>
</comment>
<keyword evidence="4" id="KW-1185">Reference proteome</keyword>
<dbReference type="EMBL" id="BAABJO010000004">
    <property type="protein sequence ID" value="GAA5114444.1"/>
    <property type="molecule type" value="Genomic_DNA"/>
</dbReference>
<keyword evidence="2" id="KW-0812">Transmembrane</keyword>
<protein>
    <recommendedName>
        <fullName evidence="5">DUF4328 domain-containing protein</fullName>
    </recommendedName>
</protein>
<organism evidence="3 4">
    <name type="scientific">Pseudonocardia adelaidensis</name>
    <dbReference type="NCBI Taxonomy" id="648754"/>
    <lineage>
        <taxon>Bacteria</taxon>
        <taxon>Bacillati</taxon>
        <taxon>Actinomycetota</taxon>
        <taxon>Actinomycetes</taxon>
        <taxon>Pseudonocardiales</taxon>
        <taxon>Pseudonocardiaceae</taxon>
        <taxon>Pseudonocardia</taxon>
    </lineage>
</organism>
<feature type="region of interest" description="Disordered" evidence="1">
    <location>
        <begin position="100"/>
        <end position="139"/>
    </location>
</feature>